<protein>
    <submittedName>
        <fullName evidence="2">Uncharacterized protein</fullName>
    </submittedName>
</protein>
<name>A0A1Y2IX25_TRAC3</name>
<evidence type="ECO:0000313" key="2">
    <source>
        <dbReference type="EMBL" id="OSD05213.1"/>
    </source>
</evidence>
<accession>A0A1Y2IX25</accession>
<proteinExistence type="predicted"/>
<organism evidence="2 3">
    <name type="scientific">Trametes coccinea (strain BRFM310)</name>
    <name type="common">Pycnoporus coccineus</name>
    <dbReference type="NCBI Taxonomy" id="1353009"/>
    <lineage>
        <taxon>Eukaryota</taxon>
        <taxon>Fungi</taxon>
        <taxon>Dikarya</taxon>
        <taxon>Basidiomycota</taxon>
        <taxon>Agaricomycotina</taxon>
        <taxon>Agaricomycetes</taxon>
        <taxon>Polyporales</taxon>
        <taxon>Polyporaceae</taxon>
        <taxon>Trametes</taxon>
    </lineage>
</organism>
<dbReference type="EMBL" id="KZ084094">
    <property type="protein sequence ID" value="OSD05213.1"/>
    <property type="molecule type" value="Genomic_DNA"/>
</dbReference>
<keyword evidence="3" id="KW-1185">Reference proteome</keyword>
<dbReference type="Proteomes" id="UP000193067">
    <property type="component" value="Unassembled WGS sequence"/>
</dbReference>
<evidence type="ECO:0000256" key="1">
    <source>
        <dbReference type="SAM" id="MobiDB-lite"/>
    </source>
</evidence>
<sequence>MPAGAAGSLATRRERRMVDMFTSSRRECDSENAISRQGNGEEDADDSLAARRGPLNMSKQLVAPMLIPHPPLTVCVSRCTANAVSRSLMNGVMPGSTLRYDTSYLFAIANECALRGPEALNNENNSPRTQRSRRTLAKATSAKLDTIARQSQCCAAPDKKAISRISMD</sequence>
<reference evidence="2 3" key="1">
    <citation type="journal article" date="2015" name="Biotechnol. Biofuels">
        <title>Enhanced degradation of softwood versus hardwood by the white-rot fungus Pycnoporus coccineus.</title>
        <authorList>
            <person name="Couturier M."/>
            <person name="Navarro D."/>
            <person name="Chevret D."/>
            <person name="Henrissat B."/>
            <person name="Piumi F."/>
            <person name="Ruiz-Duenas F.J."/>
            <person name="Martinez A.T."/>
            <person name="Grigoriev I.V."/>
            <person name="Riley R."/>
            <person name="Lipzen A."/>
            <person name="Berrin J.G."/>
            <person name="Master E.R."/>
            <person name="Rosso M.N."/>
        </authorList>
    </citation>
    <scope>NUCLEOTIDE SEQUENCE [LARGE SCALE GENOMIC DNA]</scope>
    <source>
        <strain evidence="2 3">BRFM310</strain>
    </source>
</reference>
<evidence type="ECO:0000313" key="3">
    <source>
        <dbReference type="Proteomes" id="UP000193067"/>
    </source>
</evidence>
<gene>
    <name evidence="2" type="ORF">PYCCODRAFT_1299577</name>
</gene>
<dbReference type="AlphaFoldDB" id="A0A1Y2IX25"/>
<feature type="region of interest" description="Disordered" evidence="1">
    <location>
        <begin position="1"/>
        <end position="47"/>
    </location>
</feature>